<feature type="chain" id="PRO_5046929531" description="GerMN domain-containing protein" evidence="2">
    <location>
        <begin position="34"/>
        <end position="232"/>
    </location>
</feature>
<reference evidence="4" key="1">
    <citation type="journal article" date="2019" name="Int. J. Syst. Evol. Microbiol.">
        <title>The Global Catalogue of Microorganisms (GCM) 10K type strain sequencing project: providing services to taxonomists for standard genome sequencing and annotation.</title>
        <authorList>
            <consortium name="The Broad Institute Genomics Platform"/>
            <consortium name="The Broad Institute Genome Sequencing Center for Infectious Disease"/>
            <person name="Wu L."/>
            <person name="Ma J."/>
        </authorList>
    </citation>
    <scope>NUCLEOTIDE SEQUENCE [LARGE SCALE GENOMIC DNA]</scope>
    <source>
        <strain evidence="4">JCM 11483</strain>
    </source>
</reference>
<evidence type="ECO:0000256" key="1">
    <source>
        <dbReference type="SAM" id="MobiDB-lite"/>
    </source>
</evidence>
<evidence type="ECO:0000313" key="3">
    <source>
        <dbReference type="EMBL" id="GAA3286575.1"/>
    </source>
</evidence>
<name>A0ABP6RHR3_9MICC</name>
<protein>
    <recommendedName>
        <fullName evidence="5">GerMN domain-containing protein</fullName>
    </recommendedName>
</protein>
<feature type="signal peptide" evidence="2">
    <location>
        <begin position="1"/>
        <end position="33"/>
    </location>
</feature>
<evidence type="ECO:0000256" key="2">
    <source>
        <dbReference type="SAM" id="SignalP"/>
    </source>
</evidence>
<organism evidence="3 4">
    <name type="scientific">Nesterenkonia halobia</name>
    <dbReference type="NCBI Taxonomy" id="37922"/>
    <lineage>
        <taxon>Bacteria</taxon>
        <taxon>Bacillati</taxon>
        <taxon>Actinomycetota</taxon>
        <taxon>Actinomycetes</taxon>
        <taxon>Micrococcales</taxon>
        <taxon>Micrococcaceae</taxon>
        <taxon>Nesterenkonia</taxon>
    </lineage>
</organism>
<feature type="region of interest" description="Disordered" evidence="1">
    <location>
        <begin position="35"/>
        <end position="57"/>
    </location>
</feature>
<evidence type="ECO:0000313" key="4">
    <source>
        <dbReference type="Proteomes" id="UP001501736"/>
    </source>
</evidence>
<keyword evidence="4" id="KW-1185">Reference proteome</keyword>
<gene>
    <name evidence="3" type="ORF">GCM10020260_21580</name>
</gene>
<keyword evidence="2" id="KW-0732">Signal</keyword>
<accession>A0ABP6RHR3</accession>
<dbReference type="EMBL" id="BAAAYG010000009">
    <property type="protein sequence ID" value="GAA3286575.1"/>
    <property type="molecule type" value="Genomic_DNA"/>
</dbReference>
<dbReference type="RefSeq" id="WP_344721203.1">
    <property type="nucleotide sequence ID" value="NZ_BAAAYG010000009.1"/>
</dbReference>
<dbReference type="Proteomes" id="UP001501736">
    <property type="component" value="Unassembled WGS sequence"/>
</dbReference>
<proteinExistence type="predicted"/>
<evidence type="ECO:0008006" key="5">
    <source>
        <dbReference type="Google" id="ProtNLM"/>
    </source>
</evidence>
<sequence>MPFPLPLSARPRRALVAVCLAAALALTGCGDDAQEQGVGPDADTDADSDLPAPAHAEDDTVRLTIGLVSPENQQADAPISEDGELLDAEDGPTVQEREIARTESFGCQDTVSIVRTVPKLTDDPLGESLRFIVEDTRTEHGDPAFSNPLADSEELSLESASVDGDTVTVELGGEITTRSVCESWQLLQQLDATARAAAGADEAEVLLDGEPLSRRLGLGEDVADAALRPISG</sequence>
<comment type="caution">
    <text evidence="3">The sequence shown here is derived from an EMBL/GenBank/DDBJ whole genome shotgun (WGS) entry which is preliminary data.</text>
</comment>